<reference evidence="3" key="1">
    <citation type="journal article" date="2019" name="Int. J. Syst. Evol. Microbiol.">
        <title>The Global Catalogue of Microorganisms (GCM) 10K type strain sequencing project: providing services to taxonomists for standard genome sequencing and annotation.</title>
        <authorList>
            <consortium name="The Broad Institute Genomics Platform"/>
            <consortium name="The Broad Institute Genome Sequencing Center for Infectious Disease"/>
            <person name="Wu L."/>
            <person name="Ma J."/>
        </authorList>
    </citation>
    <scope>NUCLEOTIDE SEQUENCE [LARGE SCALE GENOMIC DNA]</scope>
    <source>
        <strain evidence="3">JCM 17460</strain>
    </source>
</reference>
<evidence type="ECO:0000313" key="3">
    <source>
        <dbReference type="Proteomes" id="UP001500301"/>
    </source>
</evidence>
<feature type="transmembrane region" description="Helical" evidence="1">
    <location>
        <begin position="30"/>
        <end position="52"/>
    </location>
</feature>
<dbReference type="Proteomes" id="UP001500301">
    <property type="component" value="Unassembled WGS sequence"/>
</dbReference>
<dbReference type="RefSeq" id="WP_218235507.1">
    <property type="nucleotide sequence ID" value="NZ_BAABBB010000006.1"/>
</dbReference>
<keyword evidence="3" id="KW-1185">Reference proteome</keyword>
<gene>
    <name evidence="2" type="ORF">GCM10022263_10780</name>
</gene>
<keyword evidence="1" id="KW-0472">Membrane</keyword>
<organism evidence="2 3">
    <name type="scientific">Nocardioides daeguensis</name>
    <dbReference type="NCBI Taxonomy" id="908359"/>
    <lineage>
        <taxon>Bacteria</taxon>
        <taxon>Bacillati</taxon>
        <taxon>Actinomycetota</taxon>
        <taxon>Actinomycetes</taxon>
        <taxon>Propionibacteriales</taxon>
        <taxon>Nocardioidaceae</taxon>
        <taxon>Nocardioides</taxon>
    </lineage>
</organism>
<comment type="caution">
    <text evidence="2">The sequence shown here is derived from an EMBL/GenBank/DDBJ whole genome shotgun (WGS) entry which is preliminary data.</text>
</comment>
<dbReference type="EMBL" id="BAABBB010000006">
    <property type="protein sequence ID" value="GAA3524159.1"/>
    <property type="molecule type" value="Genomic_DNA"/>
</dbReference>
<evidence type="ECO:0000256" key="1">
    <source>
        <dbReference type="SAM" id="Phobius"/>
    </source>
</evidence>
<protein>
    <submittedName>
        <fullName evidence="2">Uncharacterized protein</fullName>
    </submittedName>
</protein>
<proteinExistence type="predicted"/>
<keyword evidence="1" id="KW-1133">Transmembrane helix</keyword>
<name>A0ABP6V1D2_9ACTN</name>
<sequence length="67" mass="6978">MSSGVGDPAVEYWTCAMASVRDEEHRRRGVVVPLVLHVAATVGASAAGYLGGHLVGGRRLARGPHGR</sequence>
<evidence type="ECO:0000313" key="2">
    <source>
        <dbReference type="EMBL" id="GAA3524159.1"/>
    </source>
</evidence>
<keyword evidence="1" id="KW-0812">Transmembrane</keyword>
<accession>A0ABP6V1D2</accession>